<dbReference type="SMART" id="SM00555">
    <property type="entry name" value="GIT"/>
    <property type="match status" value="2"/>
</dbReference>
<feature type="compositionally biased region" description="Low complexity" evidence="2">
    <location>
        <begin position="725"/>
        <end position="738"/>
    </location>
</feature>
<feature type="compositionally biased region" description="Basic and acidic residues" evidence="2">
    <location>
        <begin position="912"/>
        <end position="974"/>
    </location>
</feature>
<organism evidence="4 5">
    <name type="scientific">Candidozyma duobushaemuli</name>
    <dbReference type="NCBI Taxonomy" id="1231522"/>
    <lineage>
        <taxon>Eukaryota</taxon>
        <taxon>Fungi</taxon>
        <taxon>Dikarya</taxon>
        <taxon>Ascomycota</taxon>
        <taxon>Saccharomycotina</taxon>
        <taxon>Pichiomycetes</taxon>
        <taxon>Metschnikowiaceae</taxon>
        <taxon>Candidozyma</taxon>
    </lineage>
</organism>
<evidence type="ECO:0000313" key="4">
    <source>
        <dbReference type="EMBL" id="PVH13516.1"/>
    </source>
</evidence>
<dbReference type="InterPro" id="IPR013724">
    <property type="entry name" value="GIT_SHD"/>
</dbReference>
<dbReference type="InterPro" id="IPR039892">
    <property type="entry name" value="Spa2/Sph1"/>
</dbReference>
<dbReference type="RefSeq" id="XP_025334456.1">
    <property type="nucleotide sequence ID" value="XM_025480156.1"/>
</dbReference>
<name>A0A2V1A7D2_9ASCO</name>
<dbReference type="PANTHER" id="PTHR21601">
    <property type="entry name" value="SPA2 PROTEIN"/>
    <property type="match status" value="1"/>
</dbReference>
<dbReference type="Gene3D" id="1.20.120.330">
    <property type="entry name" value="Nucleotidyltransferases domain 2"/>
    <property type="match status" value="1"/>
</dbReference>
<feature type="region of interest" description="Disordered" evidence="2">
    <location>
        <begin position="65"/>
        <end position="93"/>
    </location>
</feature>
<feature type="compositionally biased region" description="Polar residues" evidence="2">
    <location>
        <begin position="895"/>
        <end position="909"/>
    </location>
</feature>
<feature type="compositionally biased region" description="Basic and acidic residues" evidence="2">
    <location>
        <begin position="291"/>
        <end position="307"/>
    </location>
</feature>
<evidence type="ECO:0000256" key="1">
    <source>
        <dbReference type="ARBA" id="ARBA00022737"/>
    </source>
</evidence>
<feature type="compositionally biased region" description="Low complexity" evidence="2">
    <location>
        <begin position="879"/>
        <end position="894"/>
    </location>
</feature>
<dbReference type="GO" id="GO:0043332">
    <property type="term" value="C:mating projection tip"/>
    <property type="evidence" value="ECO:0007669"/>
    <property type="project" value="TreeGrafter"/>
</dbReference>
<feature type="compositionally biased region" description="Low complexity" evidence="2">
    <location>
        <begin position="1084"/>
        <end position="1098"/>
    </location>
</feature>
<dbReference type="GO" id="GO:0007121">
    <property type="term" value="P:bipolar cellular bud site selection"/>
    <property type="evidence" value="ECO:0007669"/>
    <property type="project" value="TreeGrafter"/>
</dbReference>
<feature type="compositionally biased region" description="Polar residues" evidence="2">
    <location>
        <begin position="848"/>
        <end position="866"/>
    </location>
</feature>
<dbReference type="GO" id="GO:0000131">
    <property type="term" value="C:incipient cellular bud site"/>
    <property type="evidence" value="ECO:0007669"/>
    <property type="project" value="TreeGrafter"/>
</dbReference>
<evidence type="ECO:0000313" key="5">
    <source>
        <dbReference type="Proteomes" id="UP000244406"/>
    </source>
</evidence>
<evidence type="ECO:0000256" key="2">
    <source>
        <dbReference type="SAM" id="MobiDB-lite"/>
    </source>
</evidence>
<feature type="region of interest" description="Disordered" evidence="2">
    <location>
        <begin position="1018"/>
        <end position="1137"/>
    </location>
</feature>
<dbReference type="Proteomes" id="UP000244406">
    <property type="component" value="Unassembled WGS sequence"/>
</dbReference>
<comment type="caution">
    <text evidence="4">The sequence shown here is derived from an EMBL/GenBank/DDBJ whole genome shotgun (WGS) entry which is preliminary data.</text>
</comment>
<proteinExistence type="predicted"/>
<accession>A0A2V1A7D2</accession>
<dbReference type="GO" id="GO:0036267">
    <property type="term" value="P:invasive filamentous growth"/>
    <property type="evidence" value="ECO:0007669"/>
    <property type="project" value="TreeGrafter"/>
</dbReference>
<feature type="compositionally biased region" description="Polar residues" evidence="2">
    <location>
        <begin position="815"/>
        <end position="835"/>
    </location>
</feature>
<feature type="compositionally biased region" description="Polar residues" evidence="2">
    <location>
        <begin position="176"/>
        <end position="188"/>
    </location>
</feature>
<dbReference type="Pfam" id="PF12205">
    <property type="entry name" value="GIT1_C"/>
    <property type="match status" value="1"/>
</dbReference>
<feature type="compositionally biased region" description="Basic and acidic residues" evidence="2">
    <location>
        <begin position="129"/>
        <end position="139"/>
    </location>
</feature>
<dbReference type="GO" id="GO:0005078">
    <property type="term" value="F:MAP-kinase scaffold activity"/>
    <property type="evidence" value="ECO:0007669"/>
    <property type="project" value="TreeGrafter"/>
</dbReference>
<dbReference type="VEuPathDB" id="FungiDB:CXQ87_001621"/>
<dbReference type="Pfam" id="PF23742">
    <property type="entry name" value="VBS_C3G9"/>
    <property type="match status" value="1"/>
</dbReference>
<evidence type="ECO:0000259" key="3">
    <source>
        <dbReference type="SMART" id="SM00555"/>
    </source>
</evidence>
<gene>
    <name evidence="4" type="ORF">CXQ87_001621</name>
</gene>
<feature type="compositionally biased region" description="Acidic residues" evidence="2">
    <location>
        <begin position="1111"/>
        <end position="1130"/>
    </location>
</feature>
<dbReference type="InterPro" id="IPR022018">
    <property type="entry name" value="GIT1_C"/>
</dbReference>
<feature type="compositionally biased region" description="Basic and acidic residues" evidence="2">
    <location>
        <begin position="685"/>
        <end position="698"/>
    </location>
</feature>
<dbReference type="GO" id="GO:1902716">
    <property type="term" value="C:cell cortex of growing cell tip"/>
    <property type="evidence" value="ECO:0007669"/>
    <property type="project" value="TreeGrafter"/>
</dbReference>
<keyword evidence="5" id="KW-1185">Reference proteome</keyword>
<keyword evidence="1" id="KW-0677">Repeat</keyword>
<feature type="domain" description="GIT Spa2 homology (SHD)" evidence="3">
    <location>
        <begin position="87"/>
        <end position="117"/>
    </location>
</feature>
<dbReference type="GeneID" id="37001621"/>
<feature type="region of interest" description="Disordered" evidence="2">
    <location>
        <begin position="114"/>
        <end position="203"/>
    </location>
</feature>
<reference evidence="4 5" key="1">
    <citation type="submission" date="2017-12" db="EMBL/GenBank/DDBJ databases">
        <title>Genome Sequence of the Amphotericin B-resistant Candida duobushaemulonii strain, B09383.</title>
        <authorList>
            <person name="Chow N.A."/>
            <person name="Gade L."/>
            <person name="Batra D."/>
            <person name="Rowe L.A."/>
            <person name="Loparev V.N."/>
            <person name="Litvintseva A.P."/>
        </authorList>
    </citation>
    <scope>NUCLEOTIDE SEQUENCE [LARGE SCALE GENOMIC DNA]</scope>
    <source>
        <strain evidence="4 5">B09383</strain>
    </source>
</reference>
<dbReference type="InterPro" id="IPR056439">
    <property type="entry name" value="VBS_C3G9"/>
</dbReference>
<feature type="region of interest" description="Disordered" evidence="2">
    <location>
        <begin position="588"/>
        <end position="738"/>
    </location>
</feature>
<dbReference type="GO" id="GO:0007124">
    <property type="term" value="P:pseudohyphal growth"/>
    <property type="evidence" value="ECO:0007669"/>
    <property type="project" value="TreeGrafter"/>
</dbReference>
<feature type="region of interest" description="Disordered" evidence="2">
    <location>
        <begin position="337"/>
        <end position="409"/>
    </location>
</feature>
<dbReference type="Pfam" id="PF08518">
    <property type="entry name" value="GIT_SHD"/>
    <property type="match status" value="2"/>
</dbReference>
<feature type="compositionally biased region" description="Low complexity" evidence="2">
    <location>
        <begin position="762"/>
        <end position="774"/>
    </location>
</feature>
<feature type="compositionally biased region" description="Basic and acidic residues" evidence="2">
    <location>
        <begin position="151"/>
        <end position="162"/>
    </location>
</feature>
<feature type="region of interest" description="Disordered" evidence="2">
    <location>
        <begin position="762"/>
        <end position="1003"/>
    </location>
</feature>
<feature type="region of interest" description="Disordered" evidence="2">
    <location>
        <begin position="282"/>
        <end position="307"/>
    </location>
</feature>
<dbReference type="PANTHER" id="PTHR21601:SF0">
    <property type="entry name" value="PROTEIN SPA2-RELATED"/>
    <property type="match status" value="1"/>
</dbReference>
<dbReference type="EMBL" id="PKFP01000001">
    <property type="protein sequence ID" value="PVH13516.1"/>
    <property type="molecule type" value="Genomic_DNA"/>
</dbReference>
<feature type="compositionally biased region" description="Polar residues" evidence="2">
    <location>
        <begin position="390"/>
        <end position="403"/>
    </location>
</feature>
<sequence>MSEPDLSHHYKVLKQFLDISDDSGSRTKSNSSRAMRAREKLLKLSGAQFRELSTDVYDELKRRIDESQAEPDFLLPKSTFHPKRNQARQKLSSLPQTRFKDLVSDISYEISRRNLHIPPEKSAPPSETASDRDIRRSNDTEPSVPSAPSVRSDRDQSHHIDGPQDVSHSTMDEPAANSTTQDPDISQLSHEESKQTIAVQPTTVIPTKANLTWSSDEEEEEDHRAIKGAAAGAGVGAAAGIAAKSLMPNGDSKELEDLKSALQKAEERASELERANEELKSNLATTLSQKDTLEAENKQHLARGTDTKELNALRDEIEGLKSSAAALRLENQALKNKNWKNSRHQSRDLAALSRENSSSGQLASSPGQSGSRPHSGSLNHAVDLAARGSPTHSPSRSIASNRSGPDVNSELKKLHEKMAALDAPQNLPSTSRRESSLKAEALKWQERYQDVQAGIIKNNLLSSSPQLQKHVSPSGLIPSQNASDFFASIEAFLISLYDDEADSELLFERISNVALLANKLASVGNKSALYENDHLAVNVREAAGHSLTATRYYGSNKKILPRVVVERSVDELAFTVCDLVSTCKLSDGTVPQEQPIPVPDQSKDSNDAIRPLKIGRSTNLSPPEDNHSYNDQSRGLSPMEDFSTPRSRGLSADNLQRQDDEPIDSPSPSKILPGSLPVNEAVDQENTKKEEPVKKLTMFERLSGTRKKETNLSEPAPPQESVKPSESTSSPANSSSVGATGAVAAGALGAAAIGASAVGATTTGATANGTDDSAIAGDAKDLESKDRSLTESNTSSKAEGLINKKVPESSEGGRSPSQNKENLAPSTPHSASKTNILDKVRQFESPEESPSNRLISKTKSPSSMSVKNAKELFTEKAAESASPSQSSPNASKSNDNTPTRSRSLFQTLRNKFAGEAKTEEAKAEEAKAEEAKAEEAKAEEAKAEEAKAEEAKAEEAKAEEGKAEEGKAEEGKANEDDEPKETERQTVQPDVLPESNGKHVDVKDSVTKAAVGAAAGAAAYVGADKVADSIKKSDEKPTDDGDLNKEPVDKFSDAQNHEVTQNEEPIVTKSEARSIEADEEQGLKPKPSLKSLSGKSPSFKVKKVNYAEKQEESEEESEEEEDSDYDDQEEEARQRQEYRKSMAAATFNFDLFDIDDPDNTLTQVLLYLEHQTVQVISTIQDLLTAIKKPDATRGELRENSKAISEVIKQMADATKTSMNQTRNHQLKEHGSWVVTSLEDCNHRMNNLCRPNADKSDEEFADKNFKQRLAGISFDIAKCTKELVKTVEEASLKEDIAQLDARLNQPDDDLT</sequence>
<feature type="compositionally biased region" description="Basic and acidic residues" evidence="2">
    <location>
        <begin position="1025"/>
        <end position="1056"/>
    </location>
</feature>
<feature type="domain" description="GIT Spa2 homology (SHD)" evidence="3">
    <location>
        <begin position="37"/>
        <end position="67"/>
    </location>
</feature>
<dbReference type="GO" id="GO:0005934">
    <property type="term" value="C:cellular bud tip"/>
    <property type="evidence" value="ECO:0007669"/>
    <property type="project" value="TreeGrafter"/>
</dbReference>
<dbReference type="GO" id="GO:0005826">
    <property type="term" value="C:actomyosin contractile ring"/>
    <property type="evidence" value="ECO:0007669"/>
    <property type="project" value="TreeGrafter"/>
</dbReference>
<protein>
    <recommendedName>
        <fullName evidence="3">GIT Spa2 homology (SHD) domain-containing protein</fullName>
    </recommendedName>
</protein>
<feature type="compositionally biased region" description="Basic and acidic residues" evidence="2">
    <location>
        <begin position="868"/>
        <end position="878"/>
    </location>
</feature>
<feature type="compositionally biased region" description="Basic and acidic residues" evidence="2">
    <location>
        <begin position="778"/>
        <end position="789"/>
    </location>
</feature>
<dbReference type="GO" id="GO:0005935">
    <property type="term" value="C:cellular bud neck"/>
    <property type="evidence" value="ECO:0007669"/>
    <property type="project" value="TreeGrafter"/>
</dbReference>
<feature type="compositionally biased region" description="Polar residues" evidence="2">
    <location>
        <begin position="354"/>
        <end position="378"/>
    </location>
</feature>